<evidence type="ECO:0000313" key="2">
    <source>
        <dbReference type="EMBL" id="ALW86644.1"/>
    </source>
</evidence>
<dbReference type="OrthoDB" id="8560232at2"/>
<dbReference type="Pfam" id="PF06445">
    <property type="entry name" value="GyrI-like"/>
    <property type="match status" value="1"/>
</dbReference>
<dbReference type="InterPro" id="IPR010499">
    <property type="entry name" value="AraC_E-bd"/>
</dbReference>
<dbReference type="InterPro" id="IPR029442">
    <property type="entry name" value="GyrI-like"/>
</dbReference>
<dbReference type="RefSeq" id="WP_068196468.1">
    <property type="nucleotide sequence ID" value="NZ_CP013909.1"/>
</dbReference>
<dbReference type="KEGG" id="hyg:AUC43_17095"/>
<evidence type="ECO:0000313" key="3">
    <source>
        <dbReference type="Proteomes" id="UP000059542"/>
    </source>
</evidence>
<organism evidence="2 3">
    <name type="scientific">Hymenobacter sedentarius</name>
    <dbReference type="NCBI Taxonomy" id="1411621"/>
    <lineage>
        <taxon>Bacteria</taxon>
        <taxon>Pseudomonadati</taxon>
        <taxon>Bacteroidota</taxon>
        <taxon>Cytophagia</taxon>
        <taxon>Cytophagales</taxon>
        <taxon>Hymenobacteraceae</taxon>
        <taxon>Hymenobacter</taxon>
    </lineage>
</organism>
<name>A0A0U3SKH5_9BACT</name>
<dbReference type="PANTHER" id="PTHR36444:SF2">
    <property type="entry name" value="TRANSCRIPTIONAL REGULATOR PROTEIN YOBU-RELATED"/>
    <property type="match status" value="1"/>
</dbReference>
<accession>A0A0U3SKH5</accession>
<dbReference type="Proteomes" id="UP000059542">
    <property type="component" value="Chromosome"/>
</dbReference>
<evidence type="ECO:0000259" key="1">
    <source>
        <dbReference type="SMART" id="SM00871"/>
    </source>
</evidence>
<reference evidence="2 3" key="1">
    <citation type="submission" date="2015-12" db="EMBL/GenBank/DDBJ databases">
        <authorList>
            <person name="Shamseldin A."/>
            <person name="Moawad H."/>
            <person name="Abd El-Rahim W.M."/>
            <person name="Sadowsky M.J."/>
        </authorList>
    </citation>
    <scope>NUCLEOTIDE SEQUENCE [LARGE SCALE GENOMIC DNA]</scope>
    <source>
        <strain evidence="2 3">DG5B</strain>
    </source>
</reference>
<proteinExistence type="predicted"/>
<dbReference type="AlphaFoldDB" id="A0A0U3SKH5"/>
<dbReference type="SUPFAM" id="SSF55136">
    <property type="entry name" value="Probable bacterial effector-binding domain"/>
    <property type="match status" value="1"/>
</dbReference>
<dbReference type="Gene3D" id="3.20.80.10">
    <property type="entry name" value="Regulatory factor, effector binding domain"/>
    <property type="match status" value="1"/>
</dbReference>
<dbReference type="STRING" id="1411621.AUC43_17095"/>
<protein>
    <submittedName>
        <fullName evidence="2">AraC family transcriptional regulator</fullName>
    </submittedName>
</protein>
<dbReference type="PANTHER" id="PTHR36444">
    <property type="entry name" value="TRANSCRIPTIONAL REGULATOR PROTEIN YOBU-RELATED"/>
    <property type="match status" value="1"/>
</dbReference>
<dbReference type="InterPro" id="IPR053182">
    <property type="entry name" value="YobU-like_regulator"/>
</dbReference>
<gene>
    <name evidence="2" type="ORF">AUC43_17095</name>
</gene>
<dbReference type="SMART" id="SM00871">
    <property type="entry name" value="AraC_E_bind"/>
    <property type="match status" value="1"/>
</dbReference>
<dbReference type="EMBL" id="CP013909">
    <property type="protein sequence ID" value="ALW86644.1"/>
    <property type="molecule type" value="Genomic_DNA"/>
</dbReference>
<keyword evidence="3" id="KW-1185">Reference proteome</keyword>
<sequence length="160" mass="18728">MKPRIEQLAEKKLIGKRMTMSLAQNKTRELWQSFMPRRREILNPLGPEFYSMQLYGPGYFQDFSPITEFEKWATVAVTDFDNVPQGMETITLPGGLYAVFLHRADDSTPDQTFRYIFETWLPASGYLLDDRPHFELLGEKYKNNAPESEEEIWIPIKART</sequence>
<dbReference type="InterPro" id="IPR011256">
    <property type="entry name" value="Reg_factor_effector_dom_sf"/>
</dbReference>
<feature type="domain" description="AraC effector-binding" evidence="1">
    <location>
        <begin position="1"/>
        <end position="157"/>
    </location>
</feature>